<keyword evidence="7" id="KW-0051">Antiviral defense</keyword>
<dbReference type="PANTHER" id="PTHR35579:SF3">
    <property type="entry name" value="CRISPR SYSTEM CMS ENDORIBONUCLEASE CSM3"/>
    <property type="match status" value="1"/>
</dbReference>
<evidence type="ECO:0000259" key="9">
    <source>
        <dbReference type="Pfam" id="PF03787"/>
    </source>
</evidence>
<evidence type="ECO:0000256" key="2">
    <source>
        <dbReference type="ARBA" id="ARBA00022150"/>
    </source>
</evidence>
<dbReference type="GO" id="GO:0016787">
    <property type="term" value="F:hydrolase activity"/>
    <property type="evidence" value="ECO:0007669"/>
    <property type="project" value="UniProtKB-KW"/>
</dbReference>
<organism evidence="10 11">
    <name type="scientific">Limnoraphis robusta CS-951</name>
    <dbReference type="NCBI Taxonomy" id="1637645"/>
    <lineage>
        <taxon>Bacteria</taxon>
        <taxon>Bacillati</taxon>
        <taxon>Cyanobacteriota</taxon>
        <taxon>Cyanophyceae</taxon>
        <taxon>Oscillatoriophycideae</taxon>
        <taxon>Oscillatoriales</taxon>
        <taxon>Sirenicapillariaceae</taxon>
        <taxon>Limnoraphis</taxon>
    </lineage>
</organism>
<keyword evidence="3" id="KW-0540">Nuclease</keyword>
<gene>
    <name evidence="10" type="ORF">WN50_12100</name>
</gene>
<dbReference type="OrthoDB" id="1063910at2"/>
<sequence length="346" mass="38813">MSGTILQKRLLGKLYIKSTIEVKTGLLIGGGEGKLDIGGIDKLVIRDPITEHPYIPGSSLKGKLRSILERFLNKPVNRESNDTWRYESDDLLNGYTQAKGLLIFYEGAATCELSRLFGSTGKDTWVKRTEADADGITPSNSETKKILKINDYQGREDEKGEEYVKVKGRNAPARLIVRDSHLQEKSEQELKKINTGLFMTERKWENGLDRITSAATPRQFERVPKGAKFEMEIVYSIEPKEEAKNPTSASNGLSVEEQQIVIKDLENLAIALAILEDDALGGSGSRGYGKVEFQEFKLCYHDYAKIRGGGKDFIKELANPNNTRDFLKLFENNAQQFQQQLLGSSR</sequence>
<dbReference type="RefSeq" id="WP_046278794.1">
    <property type="nucleotide sequence ID" value="NZ_LATL02000355.1"/>
</dbReference>
<evidence type="ECO:0000256" key="8">
    <source>
        <dbReference type="ARBA" id="ARBA00033183"/>
    </source>
</evidence>
<reference evidence="10 11" key="1">
    <citation type="submission" date="2015-06" db="EMBL/GenBank/DDBJ databases">
        <title>Draft genome assembly of filamentous brackish cyanobacterium Limnoraphis robusta strain CS-951.</title>
        <authorList>
            <person name="Willis A."/>
            <person name="Parks M."/>
            <person name="Burford M.A."/>
        </authorList>
    </citation>
    <scope>NUCLEOTIDE SEQUENCE [LARGE SCALE GENOMIC DNA]</scope>
    <source>
        <strain evidence="10 11">CS-951</strain>
    </source>
</reference>
<evidence type="ECO:0000256" key="3">
    <source>
        <dbReference type="ARBA" id="ARBA00022722"/>
    </source>
</evidence>
<keyword evidence="5" id="KW-0378">Hydrolase</keyword>
<protein>
    <recommendedName>
        <fullName evidence="2">CRISPR system Cms endoribonuclease Csm3</fullName>
    </recommendedName>
    <alternativeName>
        <fullName evidence="8">CRISPR type III A-associated RAMP protein Csm3</fullName>
    </alternativeName>
</protein>
<dbReference type="InterPro" id="IPR013412">
    <property type="entry name" value="CRISPR-assoc_RAMP_Csm3"/>
</dbReference>
<evidence type="ECO:0000256" key="6">
    <source>
        <dbReference type="ARBA" id="ARBA00022884"/>
    </source>
</evidence>
<dbReference type="AlphaFoldDB" id="A0A0F5YI12"/>
<dbReference type="EMBL" id="LATL02000355">
    <property type="protein sequence ID" value="KKD37840.1"/>
    <property type="molecule type" value="Genomic_DNA"/>
</dbReference>
<dbReference type="GO" id="GO:0051607">
    <property type="term" value="P:defense response to virus"/>
    <property type="evidence" value="ECO:0007669"/>
    <property type="project" value="UniProtKB-KW"/>
</dbReference>
<feature type="domain" description="CRISPR type III-associated protein" evidence="9">
    <location>
        <begin position="19"/>
        <end position="292"/>
    </location>
</feature>
<dbReference type="GO" id="GO:0003723">
    <property type="term" value="F:RNA binding"/>
    <property type="evidence" value="ECO:0007669"/>
    <property type="project" value="UniProtKB-KW"/>
</dbReference>
<evidence type="ECO:0000313" key="10">
    <source>
        <dbReference type="EMBL" id="KKD37840.1"/>
    </source>
</evidence>
<comment type="caution">
    <text evidence="10">The sequence shown here is derived from an EMBL/GenBank/DDBJ whole genome shotgun (WGS) entry which is preliminary data.</text>
</comment>
<dbReference type="PATRIC" id="fig|1637645.4.peg.6972"/>
<comment type="similarity">
    <text evidence="1">Belongs to the CRISPR-associated Csm3 family.</text>
</comment>
<dbReference type="Proteomes" id="UP000033607">
    <property type="component" value="Unassembled WGS sequence"/>
</dbReference>
<evidence type="ECO:0000313" key="11">
    <source>
        <dbReference type="Proteomes" id="UP000033607"/>
    </source>
</evidence>
<keyword evidence="6" id="KW-0694">RNA-binding</keyword>
<dbReference type="GO" id="GO:0004519">
    <property type="term" value="F:endonuclease activity"/>
    <property type="evidence" value="ECO:0007669"/>
    <property type="project" value="UniProtKB-KW"/>
</dbReference>
<evidence type="ECO:0000256" key="4">
    <source>
        <dbReference type="ARBA" id="ARBA00022759"/>
    </source>
</evidence>
<accession>A0A0F5YI12</accession>
<proteinExistence type="inferred from homology"/>
<dbReference type="PANTHER" id="PTHR35579">
    <property type="entry name" value="CRISPR SYSTEM CMS ENDORIBONUCLEASE CSM3"/>
    <property type="match status" value="1"/>
</dbReference>
<evidence type="ECO:0000256" key="7">
    <source>
        <dbReference type="ARBA" id="ARBA00023118"/>
    </source>
</evidence>
<evidence type="ECO:0000256" key="1">
    <source>
        <dbReference type="ARBA" id="ARBA00006342"/>
    </source>
</evidence>
<dbReference type="InterPro" id="IPR005537">
    <property type="entry name" value="RAMP_III_fam"/>
</dbReference>
<keyword evidence="4" id="KW-0255">Endonuclease</keyword>
<evidence type="ECO:0000256" key="5">
    <source>
        <dbReference type="ARBA" id="ARBA00022801"/>
    </source>
</evidence>
<name>A0A0F5YI12_9CYAN</name>
<dbReference type="NCBIfam" id="TIGR02582">
    <property type="entry name" value="cas7_TM1809"/>
    <property type="match status" value="2"/>
</dbReference>
<dbReference type="Pfam" id="PF03787">
    <property type="entry name" value="RAMPs"/>
    <property type="match status" value="1"/>
</dbReference>
<dbReference type="InterPro" id="IPR052216">
    <property type="entry name" value="CRISPR_Csm3_endoribonuclease"/>
</dbReference>